<dbReference type="Proteomes" id="UP000469385">
    <property type="component" value="Unassembled WGS sequence"/>
</dbReference>
<keyword evidence="3" id="KW-0238">DNA-binding</keyword>
<dbReference type="PANTHER" id="PTHR30126:SF6">
    <property type="entry name" value="HTH-TYPE TRANSCRIPTIONAL REGULATOR CYSB-RELATED"/>
    <property type="match status" value="1"/>
</dbReference>
<organism evidence="6 7">
    <name type="scientific">Ramlibacter pinisoli</name>
    <dbReference type="NCBI Taxonomy" id="2682844"/>
    <lineage>
        <taxon>Bacteria</taxon>
        <taxon>Pseudomonadati</taxon>
        <taxon>Pseudomonadota</taxon>
        <taxon>Betaproteobacteria</taxon>
        <taxon>Burkholderiales</taxon>
        <taxon>Comamonadaceae</taxon>
        <taxon>Ramlibacter</taxon>
    </lineage>
</organism>
<dbReference type="RefSeq" id="WP_157398623.1">
    <property type="nucleotide sequence ID" value="NZ_WSEL01000006.1"/>
</dbReference>
<dbReference type="InterPro" id="IPR005119">
    <property type="entry name" value="LysR_subst-bd"/>
</dbReference>
<dbReference type="InterPro" id="IPR036388">
    <property type="entry name" value="WH-like_DNA-bd_sf"/>
</dbReference>
<reference evidence="6 7" key="1">
    <citation type="submission" date="2019-12" db="EMBL/GenBank/DDBJ databases">
        <authorList>
            <person name="Huq M.A."/>
        </authorList>
    </citation>
    <scope>NUCLEOTIDE SEQUENCE [LARGE SCALE GENOMIC DNA]</scope>
    <source>
        <strain evidence="6 7">MAH-25</strain>
    </source>
</reference>
<dbReference type="PANTHER" id="PTHR30126">
    <property type="entry name" value="HTH-TYPE TRANSCRIPTIONAL REGULATOR"/>
    <property type="match status" value="1"/>
</dbReference>
<feature type="domain" description="HTH lysR-type" evidence="5">
    <location>
        <begin position="1"/>
        <end position="59"/>
    </location>
</feature>
<protein>
    <submittedName>
        <fullName evidence="6">LysR family transcriptional regulator</fullName>
    </submittedName>
</protein>
<dbReference type="PROSITE" id="PS50931">
    <property type="entry name" value="HTH_LYSR"/>
    <property type="match status" value="1"/>
</dbReference>
<dbReference type="Pfam" id="PF00126">
    <property type="entry name" value="HTH_1"/>
    <property type="match status" value="1"/>
</dbReference>
<comment type="caution">
    <text evidence="6">The sequence shown here is derived from an EMBL/GenBank/DDBJ whole genome shotgun (WGS) entry which is preliminary data.</text>
</comment>
<name>A0A6N8IUA9_9BURK</name>
<dbReference type="Gene3D" id="1.10.10.10">
    <property type="entry name" value="Winged helix-like DNA-binding domain superfamily/Winged helix DNA-binding domain"/>
    <property type="match status" value="1"/>
</dbReference>
<sequence length="306" mass="33600">MTLQQLRYLCGVVDHGFSVSNAARVLFTSQPGISKQIQALEQELGIEILIRQGNRITGTTPAGAEVVEMARRTLQSAENIRRIGGDHAPRDKLRLVVATTHIHARYVLRPVIARYVREHPEVELVLRQGSPAQIEQWVASGDADLGVGGNTPDPLRELVFLRCGELQRSVLVSRDHKLRRARRISFALLAEYPLITLDVSFSGGSAVINGFAEAGITPTIVLTATDADVIKSYVALGLGIAVLPTIAYEPERDRELAAIDASHLFKPTVTQLQLRRGSYLQAHMIDFISTAYPRWTKRAIADALAA</sequence>
<dbReference type="SUPFAM" id="SSF53850">
    <property type="entry name" value="Periplasmic binding protein-like II"/>
    <property type="match status" value="1"/>
</dbReference>
<evidence type="ECO:0000313" key="7">
    <source>
        <dbReference type="Proteomes" id="UP000469385"/>
    </source>
</evidence>
<keyword evidence="2" id="KW-0805">Transcription regulation</keyword>
<dbReference type="GO" id="GO:0019344">
    <property type="term" value="P:cysteine biosynthetic process"/>
    <property type="evidence" value="ECO:0007669"/>
    <property type="project" value="TreeGrafter"/>
</dbReference>
<proteinExistence type="inferred from homology"/>
<evidence type="ECO:0000259" key="5">
    <source>
        <dbReference type="PROSITE" id="PS50931"/>
    </source>
</evidence>
<comment type="similarity">
    <text evidence="1">Belongs to the LysR transcriptional regulatory family.</text>
</comment>
<dbReference type="Gene3D" id="3.40.190.10">
    <property type="entry name" value="Periplasmic binding protein-like II"/>
    <property type="match status" value="2"/>
</dbReference>
<dbReference type="SUPFAM" id="SSF46785">
    <property type="entry name" value="Winged helix' DNA-binding domain"/>
    <property type="match status" value="1"/>
</dbReference>
<keyword evidence="4" id="KW-0804">Transcription</keyword>
<evidence type="ECO:0000313" key="6">
    <source>
        <dbReference type="EMBL" id="MVQ30494.1"/>
    </source>
</evidence>
<keyword evidence="7" id="KW-1185">Reference proteome</keyword>
<dbReference type="GO" id="GO:0000976">
    <property type="term" value="F:transcription cis-regulatory region binding"/>
    <property type="evidence" value="ECO:0007669"/>
    <property type="project" value="TreeGrafter"/>
</dbReference>
<dbReference type="EMBL" id="WSEL01000006">
    <property type="protein sequence ID" value="MVQ30494.1"/>
    <property type="molecule type" value="Genomic_DNA"/>
</dbReference>
<evidence type="ECO:0000256" key="4">
    <source>
        <dbReference type="ARBA" id="ARBA00023163"/>
    </source>
</evidence>
<dbReference type="AlphaFoldDB" id="A0A6N8IUA9"/>
<dbReference type="InterPro" id="IPR036390">
    <property type="entry name" value="WH_DNA-bd_sf"/>
</dbReference>
<evidence type="ECO:0000256" key="2">
    <source>
        <dbReference type="ARBA" id="ARBA00023015"/>
    </source>
</evidence>
<dbReference type="InterPro" id="IPR000847">
    <property type="entry name" value="LysR_HTH_N"/>
</dbReference>
<evidence type="ECO:0000256" key="3">
    <source>
        <dbReference type="ARBA" id="ARBA00023125"/>
    </source>
</evidence>
<accession>A0A6N8IUA9</accession>
<dbReference type="GO" id="GO:0003700">
    <property type="term" value="F:DNA-binding transcription factor activity"/>
    <property type="evidence" value="ECO:0007669"/>
    <property type="project" value="InterPro"/>
</dbReference>
<dbReference type="PRINTS" id="PR00039">
    <property type="entry name" value="HTHLYSR"/>
</dbReference>
<dbReference type="Pfam" id="PF03466">
    <property type="entry name" value="LysR_substrate"/>
    <property type="match status" value="1"/>
</dbReference>
<gene>
    <name evidence="6" type="ORF">GON04_13615</name>
</gene>
<evidence type="ECO:0000256" key="1">
    <source>
        <dbReference type="ARBA" id="ARBA00009437"/>
    </source>
</evidence>